<dbReference type="EC" id="6.3.4.19" evidence="6"/>
<dbReference type="HAMAP" id="MF_01161">
    <property type="entry name" value="tRNA_Ile_lys_synt"/>
    <property type="match status" value="1"/>
</dbReference>
<comment type="domain">
    <text evidence="6">The N-terminal region contains the highly conserved SGGXDS motif, predicted to be a P-loop motif involved in ATP binding.</text>
</comment>
<dbReference type="InterPro" id="IPR014729">
    <property type="entry name" value="Rossmann-like_a/b/a_fold"/>
</dbReference>
<sequence>MSATEPLFALTSALQAQGGVQRLGVAVSGGGDSLAALLLAVEALGAEHVAAVTVDHGLRAESASEARFVGETCARLGVAHQVLNWEGAEAEGNLQDAARRARLRLIGTWAAGRVDAVIVAHTLEDQAETLLMRLARGSGVDGLAAMAPAREHGGMLWLRPFLNTTREALREVLRARGQEWIEDPSNADTQFQRVRARQALVALEPLGITAQCLAQTAARMQHARAALEVQTQAALTAHVTEDRGTLLIDRAALTLPEEIRDRLFAHLLMALSHAAYRPRLAALQRLITEGGVLSGCVLSQEGAHLRLAREAQAVAGQVVPVGEIWDQRWTATGPDTGPETANAQIAAMGAEGLAQLSAQAKSGLHPHWRDTGLSEATLRATPAIWQNQRLIAAPFAFYPQKWQLFARPIPPIGKVMAISH</sequence>
<evidence type="ECO:0000313" key="8">
    <source>
        <dbReference type="EMBL" id="PVH29038.1"/>
    </source>
</evidence>
<accession>A0A2T8HUC7</accession>
<dbReference type="PANTHER" id="PTHR43033:SF5">
    <property type="entry name" value="TRNA(ILE)-LYSIDINE SYNTHETASE"/>
    <property type="match status" value="1"/>
</dbReference>
<name>A0A2T8HUC7_9RHOB</name>
<comment type="caution">
    <text evidence="8">The sequence shown here is derived from an EMBL/GenBank/DDBJ whole genome shotgun (WGS) entry which is preliminary data.</text>
</comment>
<evidence type="ECO:0000256" key="1">
    <source>
        <dbReference type="ARBA" id="ARBA00022598"/>
    </source>
</evidence>
<keyword evidence="1 6" id="KW-0436">Ligase</keyword>
<comment type="function">
    <text evidence="6">Ligates lysine onto the cytidine present at position 34 of the AUA codon-specific tRNA(Ile) that contains the anticodon CAU, in an ATP-dependent manner. Cytidine is converted to lysidine, thus changing the amino acid specificity of the tRNA from methionine to isoleucine.</text>
</comment>
<dbReference type="AlphaFoldDB" id="A0A2T8HUC7"/>
<comment type="similarity">
    <text evidence="6">Belongs to the tRNA(Ile)-lysidine synthase family.</text>
</comment>
<dbReference type="GO" id="GO:0005524">
    <property type="term" value="F:ATP binding"/>
    <property type="evidence" value="ECO:0007669"/>
    <property type="project" value="UniProtKB-UniRule"/>
</dbReference>
<keyword evidence="3 6" id="KW-0547">Nucleotide-binding</keyword>
<dbReference type="GO" id="GO:0005737">
    <property type="term" value="C:cytoplasm"/>
    <property type="evidence" value="ECO:0007669"/>
    <property type="project" value="UniProtKB-SubCell"/>
</dbReference>
<dbReference type="PANTHER" id="PTHR43033">
    <property type="entry name" value="TRNA(ILE)-LYSIDINE SYNTHASE-RELATED"/>
    <property type="match status" value="1"/>
</dbReference>
<dbReference type="EMBL" id="QDKM01000003">
    <property type="protein sequence ID" value="PVH29038.1"/>
    <property type="molecule type" value="Genomic_DNA"/>
</dbReference>
<comment type="catalytic activity">
    <reaction evidence="5 6">
        <text>cytidine(34) in tRNA(Ile2) + L-lysine + ATP = lysidine(34) in tRNA(Ile2) + AMP + diphosphate + H(+)</text>
        <dbReference type="Rhea" id="RHEA:43744"/>
        <dbReference type="Rhea" id="RHEA-COMP:10625"/>
        <dbReference type="Rhea" id="RHEA-COMP:10670"/>
        <dbReference type="ChEBI" id="CHEBI:15378"/>
        <dbReference type="ChEBI" id="CHEBI:30616"/>
        <dbReference type="ChEBI" id="CHEBI:32551"/>
        <dbReference type="ChEBI" id="CHEBI:33019"/>
        <dbReference type="ChEBI" id="CHEBI:82748"/>
        <dbReference type="ChEBI" id="CHEBI:83665"/>
        <dbReference type="ChEBI" id="CHEBI:456215"/>
        <dbReference type="EC" id="6.3.4.19"/>
    </reaction>
</comment>
<evidence type="ECO:0000256" key="5">
    <source>
        <dbReference type="ARBA" id="ARBA00048539"/>
    </source>
</evidence>
<gene>
    <name evidence="6 8" type="primary">tilS</name>
    <name evidence="8" type="ORF">DDE20_08400</name>
</gene>
<comment type="subcellular location">
    <subcellularLocation>
        <location evidence="6">Cytoplasm</location>
    </subcellularLocation>
</comment>
<dbReference type="RefSeq" id="WP_116558037.1">
    <property type="nucleotide sequence ID" value="NZ_QDKM01000003.1"/>
</dbReference>
<protein>
    <recommendedName>
        <fullName evidence="6">tRNA(Ile)-lysidine synthase</fullName>
        <ecNumber evidence="6">6.3.4.19</ecNumber>
    </recommendedName>
    <alternativeName>
        <fullName evidence="6">tRNA(Ile)-2-lysyl-cytidine synthase</fullName>
    </alternativeName>
    <alternativeName>
        <fullName evidence="6">tRNA(Ile)-lysidine synthetase</fullName>
    </alternativeName>
</protein>
<evidence type="ECO:0000256" key="2">
    <source>
        <dbReference type="ARBA" id="ARBA00022694"/>
    </source>
</evidence>
<feature type="domain" description="tRNA(Ile)-lysidine/2-thiocytidine synthase N-terminal" evidence="7">
    <location>
        <begin position="24"/>
        <end position="198"/>
    </location>
</feature>
<organism evidence="8 9">
    <name type="scientific">Pararhodobacter oceanensis</name>
    <dbReference type="NCBI Taxonomy" id="2172121"/>
    <lineage>
        <taxon>Bacteria</taxon>
        <taxon>Pseudomonadati</taxon>
        <taxon>Pseudomonadota</taxon>
        <taxon>Alphaproteobacteria</taxon>
        <taxon>Rhodobacterales</taxon>
        <taxon>Paracoccaceae</taxon>
        <taxon>Pararhodobacter</taxon>
    </lineage>
</organism>
<feature type="binding site" evidence="6">
    <location>
        <begin position="28"/>
        <end position="33"/>
    </location>
    <ligand>
        <name>ATP</name>
        <dbReference type="ChEBI" id="CHEBI:30616"/>
    </ligand>
</feature>
<dbReference type="NCBIfam" id="TIGR02432">
    <property type="entry name" value="lysidine_TilS_N"/>
    <property type="match status" value="1"/>
</dbReference>
<dbReference type="GO" id="GO:0032267">
    <property type="term" value="F:tRNA(Ile)-lysidine synthase activity"/>
    <property type="evidence" value="ECO:0007669"/>
    <property type="project" value="UniProtKB-EC"/>
</dbReference>
<dbReference type="CDD" id="cd01992">
    <property type="entry name" value="TilS_N"/>
    <property type="match status" value="1"/>
</dbReference>
<reference evidence="8 9" key="1">
    <citation type="submission" date="2018-04" db="EMBL/GenBank/DDBJ databases">
        <title>Pararhodobacter oceanense sp. nov., isolated from marine intertidal sediment.</title>
        <authorList>
            <person name="Wang X.-L."/>
            <person name="Du Z.-J."/>
        </authorList>
    </citation>
    <scope>NUCLEOTIDE SEQUENCE [LARGE SCALE GENOMIC DNA]</scope>
    <source>
        <strain evidence="8 9">AM505</strain>
    </source>
</reference>
<dbReference type="Pfam" id="PF01171">
    <property type="entry name" value="ATP_bind_3"/>
    <property type="match status" value="1"/>
</dbReference>
<dbReference type="Gene3D" id="3.40.50.620">
    <property type="entry name" value="HUPs"/>
    <property type="match status" value="1"/>
</dbReference>
<dbReference type="GO" id="GO:0006400">
    <property type="term" value="P:tRNA modification"/>
    <property type="evidence" value="ECO:0007669"/>
    <property type="project" value="UniProtKB-UniRule"/>
</dbReference>
<evidence type="ECO:0000259" key="7">
    <source>
        <dbReference type="Pfam" id="PF01171"/>
    </source>
</evidence>
<dbReference type="InterPro" id="IPR011063">
    <property type="entry name" value="TilS/TtcA_N"/>
</dbReference>
<keyword evidence="6" id="KW-0963">Cytoplasm</keyword>
<proteinExistence type="inferred from homology"/>
<evidence type="ECO:0000256" key="6">
    <source>
        <dbReference type="HAMAP-Rule" id="MF_01161"/>
    </source>
</evidence>
<keyword evidence="9" id="KW-1185">Reference proteome</keyword>
<keyword evidence="2 6" id="KW-0819">tRNA processing</keyword>
<dbReference type="InterPro" id="IPR012795">
    <property type="entry name" value="tRNA_Ile_lys_synt_N"/>
</dbReference>
<evidence type="ECO:0000313" key="9">
    <source>
        <dbReference type="Proteomes" id="UP000245911"/>
    </source>
</evidence>
<dbReference type="SUPFAM" id="SSF52402">
    <property type="entry name" value="Adenine nucleotide alpha hydrolases-like"/>
    <property type="match status" value="1"/>
</dbReference>
<dbReference type="OrthoDB" id="9807403at2"/>
<dbReference type="Proteomes" id="UP000245911">
    <property type="component" value="Unassembled WGS sequence"/>
</dbReference>
<evidence type="ECO:0000256" key="3">
    <source>
        <dbReference type="ARBA" id="ARBA00022741"/>
    </source>
</evidence>
<dbReference type="InterPro" id="IPR012094">
    <property type="entry name" value="tRNA_Ile_lys_synt"/>
</dbReference>
<evidence type="ECO:0000256" key="4">
    <source>
        <dbReference type="ARBA" id="ARBA00022840"/>
    </source>
</evidence>
<keyword evidence="4 6" id="KW-0067">ATP-binding</keyword>